<reference evidence="3" key="1">
    <citation type="journal article" date="2017" name="Front. Plant Sci.">
        <title>Climate Clever Clovers: New Paradigm to Reduce the Environmental Footprint of Ruminants by Breeding Low Methanogenic Forages Utilizing Haplotype Variation.</title>
        <authorList>
            <person name="Kaur P."/>
            <person name="Appels R."/>
            <person name="Bayer P.E."/>
            <person name="Keeble-Gagnere G."/>
            <person name="Wang J."/>
            <person name="Hirakawa H."/>
            <person name="Shirasawa K."/>
            <person name="Vercoe P."/>
            <person name="Stefanova K."/>
            <person name="Durmic Z."/>
            <person name="Nichols P."/>
            <person name="Revell C."/>
            <person name="Isobe S.N."/>
            <person name="Edwards D."/>
            <person name="Erskine W."/>
        </authorList>
    </citation>
    <scope>NUCLEOTIDE SEQUENCE [LARGE SCALE GENOMIC DNA]</scope>
    <source>
        <strain evidence="3">cv. Daliak</strain>
    </source>
</reference>
<evidence type="ECO:0000313" key="3">
    <source>
        <dbReference type="Proteomes" id="UP000242715"/>
    </source>
</evidence>
<accession>A0A2Z6P103</accession>
<dbReference type="EMBL" id="DF973617">
    <property type="protein sequence ID" value="GAU36117.1"/>
    <property type="molecule type" value="Genomic_DNA"/>
</dbReference>
<feature type="region of interest" description="Disordered" evidence="1">
    <location>
        <begin position="51"/>
        <end position="86"/>
    </location>
</feature>
<protein>
    <submittedName>
        <fullName evidence="2">Uncharacterized protein</fullName>
    </submittedName>
</protein>
<evidence type="ECO:0000256" key="1">
    <source>
        <dbReference type="SAM" id="MobiDB-lite"/>
    </source>
</evidence>
<name>A0A2Z6P103_TRISU</name>
<keyword evidence="3" id="KW-1185">Reference proteome</keyword>
<dbReference type="Proteomes" id="UP000242715">
    <property type="component" value="Unassembled WGS sequence"/>
</dbReference>
<evidence type="ECO:0000313" key="2">
    <source>
        <dbReference type="EMBL" id="GAU36117.1"/>
    </source>
</evidence>
<proteinExistence type="predicted"/>
<organism evidence="2 3">
    <name type="scientific">Trifolium subterraneum</name>
    <name type="common">Subterranean clover</name>
    <dbReference type="NCBI Taxonomy" id="3900"/>
    <lineage>
        <taxon>Eukaryota</taxon>
        <taxon>Viridiplantae</taxon>
        <taxon>Streptophyta</taxon>
        <taxon>Embryophyta</taxon>
        <taxon>Tracheophyta</taxon>
        <taxon>Spermatophyta</taxon>
        <taxon>Magnoliopsida</taxon>
        <taxon>eudicotyledons</taxon>
        <taxon>Gunneridae</taxon>
        <taxon>Pentapetalae</taxon>
        <taxon>rosids</taxon>
        <taxon>fabids</taxon>
        <taxon>Fabales</taxon>
        <taxon>Fabaceae</taxon>
        <taxon>Papilionoideae</taxon>
        <taxon>50 kb inversion clade</taxon>
        <taxon>NPAAA clade</taxon>
        <taxon>Hologalegina</taxon>
        <taxon>IRL clade</taxon>
        <taxon>Trifolieae</taxon>
        <taxon>Trifolium</taxon>
    </lineage>
</organism>
<dbReference type="AlphaFoldDB" id="A0A2Z6P103"/>
<gene>
    <name evidence="2" type="ORF">TSUD_374780</name>
</gene>
<sequence length="140" mass="15057">MIEVEDILSGLRKMRLEISVCHTEATQLATEEATRLAIEASQQLLQLSAETSNADPVATELANTERAATEPSNDVSTGAGPSAIVPSDAETCDAEIAARLAAQEEKQREMQFILTSLVDSQAEIKTLQAQLLARKQPPQP</sequence>